<keyword evidence="4" id="KW-1185">Reference proteome</keyword>
<sequence length="1655" mass="188766">MDNKEAVAEEVKRQVRLALEERENTTKKLEEENQNSDNEVGEGLNLAGALGYMEGKLVRNIFGLPMDFQCNLRYMEGKEARNMFGLQMDFQCNLRSLDGVGQQNPPVPSAGVYSAQTGGNLGERDVGQVDSHKSVPEPFGVDSRTGGTSSIQGGDEQNQTKVVNDEDAMVGHLHLLVQGIRQLQQLQISKKDTPETETMKGNIELPPMPELGDAAVETNDWLYVAEQMLGALTDSASTWLSESLRCAREAYDRYQRASAMDRVTIVPVLTETLRDKKWDRLERRVLTLLFGAMPRGVKEDTITHKVENVTSVFYRLHVLYQPGGTAERTAILDILGRLGGSSGTDEPAEVVARLRKWRRYLARADEMGIMAPDASILLKGLDLTLQKVFEKFPEVKFRLDLARNDLRLSSAPTQESVLKYYQHALAELQQVNLNIHYNLECPSEFVTCQSPTFGGRTTCYYWNSRGQERRWNNGIYYQRDFYHYKRRSRSTSKRDEVNGVNSSREDLELFFLAAGAVSVELADGQKIDLLQTKTGTLLNDRAPDQSPIVPLGSLVQQLGCTVSWSRRQGLKVNHPIHRDITVRIHGNCPMIDELQALKLISEIEERNLAQLREATAKGLWNQLAPTSLTWETNLDNYVATGRKSQARSAMIDPVFPLMLSTASDRFSFAGPTDLDLSDETDLKAFPVNRRTRLYQTRWIVHLYDGKNQMAVTTLRQLESETITVLEIDLQRSKIFNMKGWNNVMWALLWAACRRQIEGVVGGPPRDDQDELKKKLMYLWMVAEKGAKKDGLRKPFVFMELPESNSWWTTEEWKELKDEYQLFNVKALVNEITEAIGQWFKHPDQFRMAQTKGVDTDGKYRYALVGSYYLPKVEGYKDMDIPEDTEDIGADVAEIMDEEKDRQNEDYKKFYKERSYLMLEAYHENIGSYDLDPRYEDGTFVTSCHVRPGLVESDAIMDAEPVEVELPVPSKRLREKIHLAALHDRYNEVEAYARELIDTESYHEEDVLSLWTMLKELPRPRRRGLKMTDIGLKAESFYPGSYVYEGVCVVMKMTRRLPSTTMYLVKAAKELTGKSEFGCVAIMENIGMKAHKDSHNDHSTWNSITALTNFEEGSPHTLEKGRTGSFPPGQWHSTKPWNGQRVVLLTYISRLSHMAPESANELKNLGFNLSMLLSNPTSGTTPTLKATHVEENPEGSMLDPPGDEIEEEDEKDEWASSVSHLIEDQQDLINELQDRALTLRRLLEEEEMLLEEYRKKGHQMNDESDHAHQMLVDMIEQTGDTMKQLEDVQEHKWLKTAMPAQEGEALEVKRNLPLWVPAIDKELSALFKDGENGYSIIPAKTLILAGLASSEEAWEVQRALYVLRESPAVWSELVLKPSVVDPEVWMIIYKVDGEQDTFVGVLVTYVDDLLYLAEPTVITTVHSWLGEEWPSAPLEWTKEDTKYLGWEILEKEEGFFLISQRGYLENLMRSYDLEPGSYVRLPCPREWLVNEDGPAEDEQYTESELKKAQKLTGELLWVTRSRPDILFVTSMMASALSKRPYHVYRVDLKVMAYLASILEVQLQLGGEGLGLTGYSDASFAPFDRRSYGASVIALNGSVVNWRPPYFCKELQRWYRLSKIVENKAFKGEERMNELMFLRGFIGLLKMSDAYGDYVKL</sequence>
<dbReference type="Proteomes" id="UP000601435">
    <property type="component" value="Unassembled WGS sequence"/>
</dbReference>
<organism evidence="3 4">
    <name type="scientific">Symbiodinium necroappetens</name>
    <dbReference type="NCBI Taxonomy" id="1628268"/>
    <lineage>
        <taxon>Eukaryota</taxon>
        <taxon>Sar</taxon>
        <taxon>Alveolata</taxon>
        <taxon>Dinophyceae</taxon>
        <taxon>Suessiales</taxon>
        <taxon>Symbiodiniaceae</taxon>
        <taxon>Symbiodinium</taxon>
    </lineage>
</organism>
<protein>
    <recommendedName>
        <fullName evidence="5">Copia protein</fullName>
    </recommendedName>
</protein>
<evidence type="ECO:0000313" key="4">
    <source>
        <dbReference type="Proteomes" id="UP000601435"/>
    </source>
</evidence>
<evidence type="ECO:0000313" key="3">
    <source>
        <dbReference type="EMBL" id="CAE7845746.1"/>
    </source>
</evidence>
<feature type="compositionally biased region" description="Basic and acidic residues" evidence="2">
    <location>
        <begin position="18"/>
        <end position="31"/>
    </location>
</feature>
<dbReference type="EMBL" id="CAJNJA010052141">
    <property type="protein sequence ID" value="CAE7845746.1"/>
    <property type="molecule type" value="Genomic_DNA"/>
</dbReference>
<feature type="coiled-coil region" evidence="1">
    <location>
        <begin position="1221"/>
        <end position="1262"/>
    </location>
</feature>
<feature type="compositionally biased region" description="Basic and acidic residues" evidence="2">
    <location>
        <begin position="125"/>
        <end position="135"/>
    </location>
</feature>
<feature type="region of interest" description="Disordered" evidence="2">
    <location>
        <begin position="125"/>
        <end position="156"/>
    </location>
</feature>
<comment type="caution">
    <text evidence="3">The sequence shown here is derived from an EMBL/GenBank/DDBJ whole genome shotgun (WGS) entry which is preliminary data.</text>
</comment>
<feature type="region of interest" description="Disordered" evidence="2">
    <location>
        <begin position="18"/>
        <end position="40"/>
    </location>
</feature>
<name>A0A813A2L4_9DINO</name>
<evidence type="ECO:0008006" key="5">
    <source>
        <dbReference type="Google" id="ProtNLM"/>
    </source>
</evidence>
<proteinExistence type="predicted"/>
<keyword evidence="1" id="KW-0175">Coiled coil</keyword>
<feature type="compositionally biased region" description="Polar residues" evidence="2">
    <location>
        <begin position="145"/>
        <end position="156"/>
    </location>
</feature>
<accession>A0A813A2L4</accession>
<evidence type="ECO:0000256" key="1">
    <source>
        <dbReference type="SAM" id="Coils"/>
    </source>
</evidence>
<evidence type="ECO:0000256" key="2">
    <source>
        <dbReference type="SAM" id="MobiDB-lite"/>
    </source>
</evidence>
<dbReference type="OrthoDB" id="3562068at2759"/>
<gene>
    <name evidence="3" type="ORF">SNEC2469_LOCUS25997</name>
</gene>
<reference evidence="3" key="1">
    <citation type="submission" date="2021-02" db="EMBL/GenBank/DDBJ databases">
        <authorList>
            <person name="Dougan E. K."/>
            <person name="Rhodes N."/>
            <person name="Thang M."/>
            <person name="Chan C."/>
        </authorList>
    </citation>
    <scope>NUCLEOTIDE SEQUENCE</scope>
</reference>